<dbReference type="PANTHER" id="PTHR15036">
    <property type="entry name" value="PIKACHURIN-LIKE PROTEIN"/>
    <property type="match status" value="1"/>
</dbReference>
<feature type="disulfide bond" evidence="2">
    <location>
        <begin position="44"/>
        <end position="53"/>
    </location>
</feature>
<feature type="domain" description="EGF-like" evidence="4">
    <location>
        <begin position="752"/>
        <end position="790"/>
    </location>
</feature>
<dbReference type="CDD" id="cd00054">
    <property type="entry name" value="EGF_CA"/>
    <property type="match status" value="2"/>
</dbReference>
<comment type="caution">
    <text evidence="2">Lacks conserved residue(s) required for the propagation of feature annotation.</text>
</comment>
<feature type="domain" description="Laminin G" evidence="3">
    <location>
        <begin position="571"/>
        <end position="756"/>
    </location>
</feature>
<dbReference type="AlphaFoldDB" id="A0AAD9K9M9"/>
<protein>
    <submittedName>
        <fullName evidence="5">Uncharacterized protein</fullName>
    </submittedName>
</protein>
<evidence type="ECO:0000256" key="2">
    <source>
        <dbReference type="PROSITE-ProRule" id="PRU00076"/>
    </source>
</evidence>
<evidence type="ECO:0000256" key="1">
    <source>
        <dbReference type="ARBA" id="ARBA00023157"/>
    </source>
</evidence>
<dbReference type="SMART" id="SM00181">
    <property type="entry name" value="EGF"/>
    <property type="match status" value="6"/>
</dbReference>
<keyword evidence="2" id="KW-0245">EGF-like domain</keyword>
<keyword evidence="1 2" id="KW-1015">Disulfide bond</keyword>
<dbReference type="Proteomes" id="UP001208570">
    <property type="component" value="Unassembled WGS sequence"/>
</dbReference>
<dbReference type="Pfam" id="PF00054">
    <property type="entry name" value="Laminin_G_1"/>
    <property type="match status" value="1"/>
</dbReference>
<proteinExistence type="predicted"/>
<dbReference type="EMBL" id="JAODUP010000032">
    <property type="protein sequence ID" value="KAK2167075.1"/>
    <property type="molecule type" value="Genomic_DNA"/>
</dbReference>
<evidence type="ECO:0000313" key="5">
    <source>
        <dbReference type="EMBL" id="KAK2167075.1"/>
    </source>
</evidence>
<comment type="caution">
    <text evidence="5">The sequence shown here is derived from an EMBL/GenBank/DDBJ whole genome shotgun (WGS) entry which is preliminary data.</text>
</comment>
<feature type="disulfide bond" evidence="2">
    <location>
        <begin position="780"/>
        <end position="789"/>
    </location>
</feature>
<feature type="domain" description="Laminin G" evidence="3">
    <location>
        <begin position="972"/>
        <end position="1140"/>
    </location>
</feature>
<name>A0AAD9K9M9_9ANNE</name>
<feature type="domain" description="EGF-like" evidence="4">
    <location>
        <begin position="264"/>
        <end position="304"/>
    </location>
</feature>
<dbReference type="PROSITE" id="PS50026">
    <property type="entry name" value="EGF_3"/>
    <property type="match status" value="6"/>
</dbReference>
<dbReference type="Pfam" id="PF02210">
    <property type="entry name" value="Laminin_G_2"/>
    <property type="match status" value="4"/>
</dbReference>
<dbReference type="Gene3D" id="2.10.25.10">
    <property type="entry name" value="Laminin"/>
    <property type="match status" value="4"/>
</dbReference>
<keyword evidence="6" id="KW-1185">Reference proteome</keyword>
<reference evidence="5" key="1">
    <citation type="journal article" date="2023" name="Mol. Biol. Evol.">
        <title>Third-Generation Sequencing Reveals the Adaptive Role of the Epigenome in Three Deep-Sea Polychaetes.</title>
        <authorList>
            <person name="Perez M."/>
            <person name="Aroh O."/>
            <person name="Sun Y."/>
            <person name="Lan Y."/>
            <person name="Juniper S.K."/>
            <person name="Young C.R."/>
            <person name="Angers B."/>
            <person name="Qian P.Y."/>
        </authorList>
    </citation>
    <scope>NUCLEOTIDE SEQUENCE</scope>
    <source>
        <strain evidence="5">P08H-3</strain>
    </source>
</reference>
<feature type="disulfide bond" evidence="2">
    <location>
        <begin position="551"/>
        <end position="560"/>
    </location>
</feature>
<feature type="domain" description="EGF-like" evidence="4">
    <location>
        <begin position="523"/>
        <end position="561"/>
    </location>
</feature>
<feature type="domain" description="Laminin G" evidence="3">
    <location>
        <begin position="309"/>
        <end position="491"/>
    </location>
</feature>
<feature type="domain" description="Laminin G" evidence="3">
    <location>
        <begin position="59"/>
        <end position="238"/>
    </location>
</feature>
<feature type="disulfide bond" evidence="2">
    <location>
        <begin position="532"/>
        <end position="549"/>
    </location>
</feature>
<dbReference type="SUPFAM" id="SSF49899">
    <property type="entry name" value="Concanavalin A-like lectins/glucanases"/>
    <property type="match status" value="5"/>
</dbReference>
<sequence>MATVSGMVIATTELPEQNCSYVICLNGGTCLDIGPDGGNFICNCDFRYGGRYCERAHTYDRILYSGTTYLQFSPPIMSVHNILQVTFSTNETRGVLLYASKDYSVMDISHYIHLYIEDGYLKYQFSCVIETFLLDSGMFVSSGEQFNVTVIQYSGCRASLTVDSASNHSNAELGMNFIPEALQMNVLSDIYLGGLPSDLTYLPHLKLYNFTGCMGPVIFNDRLLSVSAAKNGMNVLKCDYQYTSGPQIELTTSQIELTTSTPWQPLTCSEVQCDHGGVCVNVTVDNLTHYQCHCKLHFTGPLCQEERAIHFPSFSGNSYLQHGSLDLSSGHGSFHLSIKTTSSNGTIMYAEAKDRNFVHLFIENNVIKYQLTCGVTSVLVLNTQVKVNHGNLTRIFISHTINNNECQVSIKVDKLMPFNSTLVTASLLIPPILGPVYLGGLPHSFVGQSRAAPFIGFVGCIRELEMNGEDRLVFSDAANGANILDCDVEACTYDPCMNNGTCVIDGNNWYCDCHHGYSGPFCEHDSCDYNPCLHGSTCVFSIETGSHVCLCPYGRHGVTCNDVLEITRPQFSGTILGYSSYLAYEKIKNMDFDFEIKFNFTVNEHSNKGGLMLYTGSLSGKRIDYFLLGLDGGYLVYKYDLGSGSSYIRSAQPLNMTMTQHFVQLGRSKQHGWLILDNQPKITGRSKGSLFGLNVNSNLYVGGLDFFKDENLAAGMDFTDGFSGCIYNMEIRTGSHGVIVLTAIKGPLCADTVTPCDGSHNCSLSSICQPQLEGGYKCHCVLGQYGTYCKQNITITDPKFIGESSYMAFKSPTSIHQHLDIVIQFKPNVSSGLLLYVASYLSERTADFLAIELYENYVNLRYNTGTPETTVIRSNNTIDNNIDWHTVIVGRNLSHGYVILDGVKTEGAAQSGFVNLDVSTLLYLGGLPDLSVLAPSAVENEPITFEGCVRELIVNGEQYLLSEKGAVEGLNIADCDGTPCGYGLCYHDGKCIPLGGDQFACNCTELYSDVDDYFGIGVSEGRLKVVISLGWWSAVELISDTEVNDEKIHHVIIHREGRQLTVKLDTDVYVRLLPGDYRSLDTNGYYYIGGFGAEKTVHDETRGLYKESYLGCLRDLHLNNNKLNDLVLDPSVYGADIISCDKE</sequence>
<feature type="disulfide bond" evidence="2">
    <location>
        <begin position="294"/>
        <end position="303"/>
    </location>
</feature>
<feature type="domain" description="Laminin G" evidence="3">
    <location>
        <begin position="796"/>
        <end position="980"/>
    </location>
</feature>
<evidence type="ECO:0000259" key="3">
    <source>
        <dbReference type="PROSITE" id="PS50025"/>
    </source>
</evidence>
<feature type="domain" description="EGF-like" evidence="4">
    <location>
        <begin position="976"/>
        <end position="1015"/>
    </location>
</feature>
<gene>
    <name evidence="5" type="ORF">LSH36_32g12016</name>
</gene>
<evidence type="ECO:0000259" key="4">
    <source>
        <dbReference type="PROSITE" id="PS50026"/>
    </source>
</evidence>
<organism evidence="5 6">
    <name type="scientific">Paralvinella palmiformis</name>
    <dbReference type="NCBI Taxonomy" id="53620"/>
    <lineage>
        <taxon>Eukaryota</taxon>
        <taxon>Metazoa</taxon>
        <taxon>Spiralia</taxon>
        <taxon>Lophotrochozoa</taxon>
        <taxon>Annelida</taxon>
        <taxon>Polychaeta</taxon>
        <taxon>Sedentaria</taxon>
        <taxon>Canalipalpata</taxon>
        <taxon>Terebellida</taxon>
        <taxon>Terebelliformia</taxon>
        <taxon>Alvinellidae</taxon>
        <taxon>Paralvinella</taxon>
    </lineage>
</organism>
<dbReference type="InterPro" id="IPR000742">
    <property type="entry name" value="EGF"/>
</dbReference>
<dbReference type="Gene3D" id="2.60.120.200">
    <property type="match status" value="5"/>
</dbReference>
<dbReference type="PROSITE" id="PS50025">
    <property type="entry name" value="LAM_G_DOMAIN"/>
    <property type="match status" value="5"/>
</dbReference>
<dbReference type="PANTHER" id="PTHR15036:SF85">
    <property type="entry name" value="SP2353, ISOFORM A"/>
    <property type="match status" value="1"/>
</dbReference>
<dbReference type="Pfam" id="PF00008">
    <property type="entry name" value="EGF"/>
    <property type="match status" value="1"/>
</dbReference>
<evidence type="ECO:0000313" key="6">
    <source>
        <dbReference type="Proteomes" id="UP001208570"/>
    </source>
</evidence>
<dbReference type="PROSITE" id="PS00022">
    <property type="entry name" value="EGF_1"/>
    <property type="match status" value="4"/>
</dbReference>
<dbReference type="CDD" id="cd00110">
    <property type="entry name" value="LamG"/>
    <property type="match status" value="5"/>
</dbReference>
<dbReference type="SUPFAM" id="SSF57196">
    <property type="entry name" value="EGF/Laminin"/>
    <property type="match status" value="1"/>
</dbReference>
<dbReference type="InterPro" id="IPR050372">
    <property type="entry name" value="Neurexin-related_CASP"/>
</dbReference>
<dbReference type="InterPro" id="IPR001791">
    <property type="entry name" value="Laminin_G"/>
</dbReference>
<dbReference type="SMART" id="SM00282">
    <property type="entry name" value="LamG"/>
    <property type="match status" value="5"/>
</dbReference>
<feature type="domain" description="EGF-like" evidence="4">
    <location>
        <begin position="15"/>
        <end position="54"/>
    </location>
</feature>
<dbReference type="InterPro" id="IPR013320">
    <property type="entry name" value="ConA-like_dom_sf"/>
</dbReference>
<feature type="domain" description="EGF-like" evidence="4">
    <location>
        <begin position="487"/>
        <end position="520"/>
    </location>
</feature>
<accession>A0AAD9K9M9</accession>